<keyword evidence="3" id="KW-1185">Reference proteome</keyword>
<dbReference type="PANTHER" id="PTHR36839">
    <property type="entry name" value="METALLO-BETA-LACTAMASE FAMILY PROTEIN (AFU_ORTHOLOGUE AFUA_5G12770)"/>
    <property type="match status" value="1"/>
</dbReference>
<feature type="domain" description="Metallo-beta-lactamase" evidence="1">
    <location>
        <begin position="110"/>
        <end position="269"/>
    </location>
</feature>
<dbReference type="InterPro" id="IPR001279">
    <property type="entry name" value="Metallo-B-lactamas"/>
</dbReference>
<gene>
    <name evidence="2" type="ORF">FNAPI_7665</name>
</gene>
<dbReference type="EMBL" id="JAAOAO010000281">
    <property type="protein sequence ID" value="KAF5550680.1"/>
    <property type="molecule type" value="Genomic_DNA"/>
</dbReference>
<evidence type="ECO:0000313" key="3">
    <source>
        <dbReference type="Proteomes" id="UP000574317"/>
    </source>
</evidence>
<dbReference type="SUPFAM" id="SSF56281">
    <property type="entry name" value="Metallo-hydrolase/oxidoreductase"/>
    <property type="match status" value="1"/>
</dbReference>
<evidence type="ECO:0000313" key="2">
    <source>
        <dbReference type="EMBL" id="KAF5550680.1"/>
    </source>
</evidence>
<dbReference type="PANTHER" id="PTHR36839:SF1">
    <property type="entry name" value="METALLO-BETA-LACTAMASE FAMILY PROTEIN (AFU_ORTHOLOGUE AFUA_5G12770)"/>
    <property type="match status" value="1"/>
</dbReference>
<dbReference type="SMART" id="SM00849">
    <property type="entry name" value="Lactamase_B"/>
    <property type="match status" value="1"/>
</dbReference>
<name>A0A8H5J8A8_9HYPO</name>
<dbReference type="AlphaFoldDB" id="A0A8H5J8A8"/>
<dbReference type="Proteomes" id="UP000574317">
    <property type="component" value="Unassembled WGS sequence"/>
</dbReference>
<comment type="caution">
    <text evidence="2">The sequence shown here is derived from an EMBL/GenBank/DDBJ whole genome shotgun (WGS) entry which is preliminary data.</text>
</comment>
<sequence>MSSPNSLFLYKIVPKSQAKPIMSFTPEPYDPITADSWLVCDTCGIQFPTSDRSALKTCHNCDDPRQFVPASGQSFSTLGELKKKHTNEWTKCPSDENITFIYSQPKLAIGQRAILIKTPEGNILWDCITLLDDETVERIKSEGGLKAIVISHPHFYSTHVQWARAFNCPVYLAAEDKIWTTLSSSHQIFLTALETPIISSAKAIKLGGHFPGSMVLHYNSRLFIADTLMTTMSGVGNWSVDATGAARTRPAGLNSFSFLWSIPNFIPLGVGEMARMWGVLKGYEFGATHGGFMGMDIESEDVKGRVLESMKIQAGFIGDKEFEEKL</sequence>
<dbReference type="Gene3D" id="3.60.15.10">
    <property type="entry name" value="Ribonuclease Z/Hydroxyacylglutathione hydrolase-like"/>
    <property type="match status" value="1"/>
</dbReference>
<proteinExistence type="predicted"/>
<protein>
    <submittedName>
        <fullName evidence="2">Metallo beta lactamase</fullName>
    </submittedName>
</protein>
<reference evidence="2 3" key="1">
    <citation type="submission" date="2020-05" db="EMBL/GenBank/DDBJ databases">
        <title>Identification and distribution of gene clusters putatively required for synthesis of sphingolipid metabolism inhibitors in phylogenetically diverse species of the filamentous fungus Fusarium.</title>
        <authorList>
            <person name="Kim H.-S."/>
            <person name="Busman M."/>
            <person name="Brown D.W."/>
            <person name="Divon H."/>
            <person name="Uhlig S."/>
            <person name="Proctor R.H."/>
        </authorList>
    </citation>
    <scope>NUCLEOTIDE SEQUENCE [LARGE SCALE GENOMIC DNA]</scope>
    <source>
        <strain evidence="2 3">NRRL 25196</strain>
    </source>
</reference>
<accession>A0A8H5J8A8</accession>
<dbReference type="InterPro" id="IPR036866">
    <property type="entry name" value="RibonucZ/Hydroxyglut_hydro"/>
</dbReference>
<evidence type="ECO:0000259" key="1">
    <source>
        <dbReference type="SMART" id="SM00849"/>
    </source>
</evidence>
<organism evidence="2 3">
    <name type="scientific">Fusarium napiforme</name>
    <dbReference type="NCBI Taxonomy" id="42672"/>
    <lineage>
        <taxon>Eukaryota</taxon>
        <taxon>Fungi</taxon>
        <taxon>Dikarya</taxon>
        <taxon>Ascomycota</taxon>
        <taxon>Pezizomycotina</taxon>
        <taxon>Sordariomycetes</taxon>
        <taxon>Hypocreomycetidae</taxon>
        <taxon>Hypocreales</taxon>
        <taxon>Nectriaceae</taxon>
        <taxon>Fusarium</taxon>
        <taxon>Fusarium fujikuroi species complex</taxon>
    </lineage>
</organism>